<evidence type="ECO:0000256" key="1">
    <source>
        <dbReference type="SAM" id="MobiDB-lite"/>
    </source>
</evidence>
<feature type="region of interest" description="Disordered" evidence="1">
    <location>
        <begin position="330"/>
        <end position="352"/>
    </location>
</feature>
<dbReference type="EMBL" id="JAGMUX010000023">
    <property type="protein sequence ID" value="KAH7230076.1"/>
    <property type="molecule type" value="Genomic_DNA"/>
</dbReference>
<protein>
    <submittedName>
        <fullName evidence="2">Uncharacterized protein</fullName>
    </submittedName>
</protein>
<name>A0A9P9G044_FUSRE</name>
<feature type="region of interest" description="Disordered" evidence="1">
    <location>
        <begin position="153"/>
        <end position="216"/>
    </location>
</feature>
<feature type="compositionally biased region" description="Polar residues" evidence="1">
    <location>
        <begin position="201"/>
        <end position="216"/>
    </location>
</feature>
<comment type="caution">
    <text evidence="2">The sequence shown here is derived from an EMBL/GenBank/DDBJ whole genome shotgun (WGS) entry which is preliminary data.</text>
</comment>
<feature type="compositionally biased region" description="Basic and acidic residues" evidence="1">
    <location>
        <begin position="171"/>
        <end position="181"/>
    </location>
</feature>
<dbReference type="AlphaFoldDB" id="A0A9P9G044"/>
<proteinExistence type="predicted"/>
<dbReference type="GeneID" id="70220765"/>
<feature type="region of interest" description="Disordered" evidence="1">
    <location>
        <begin position="51"/>
        <end position="74"/>
    </location>
</feature>
<dbReference type="Proteomes" id="UP000720189">
    <property type="component" value="Unassembled WGS sequence"/>
</dbReference>
<organism evidence="2 3">
    <name type="scientific">Fusarium redolens</name>
    <dbReference type="NCBI Taxonomy" id="48865"/>
    <lineage>
        <taxon>Eukaryota</taxon>
        <taxon>Fungi</taxon>
        <taxon>Dikarya</taxon>
        <taxon>Ascomycota</taxon>
        <taxon>Pezizomycotina</taxon>
        <taxon>Sordariomycetes</taxon>
        <taxon>Hypocreomycetidae</taxon>
        <taxon>Hypocreales</taxon>
        <taxon>Nectriaceae</taxon>
        <taxon>Fusarium</taxon>
        <taxon>Fusarium redolens species complex</taxon>
    </lineage>
</organism>
<keyword evidence="3" id="KW-1185">Reference proteome</keyword>
<feature type="compositionally biased region" description="Polar residues" evidence="1">
    <location>
        <begin position="330"/>
        <end position="339"/>
    </location>
</feature>
<dbReference type="OrthoDB" id="5228323at2759"/>
<sequence>MANEYKQHLQCQTCFVRFSSNQHLLDHIENYRARERLLLAELERCRMHLEKPNSEEQDDDESASHSPSDPLTCPYKPCSRNDPYTSRGNLARHFQTHVDCYETCPFCFDPIVKVHRYNRHHHESSPDDPKSIFMEQRIVNFNATVSKDLDRWQDRRSARKRGQISPVSEQVQKKKKEEEKAPVSAHDTNLYPGPSCRHSDSAATKRTVDTMTTTNAPTEPQREMISTSCVIDHMPAQKTPIADSNTNVLLHTSSSMIGEDWSLEAATMGVTANVDWGLGEWAFAITTTDSESNEYPLGEWAFATPDPQTTNNTLTLGDWAFAQAGPVAASDSNWKSASTPARMPINERPVPLDVPSEVSFVPTFADSARTNKE</sequence>
<reference evidence="2" key="1">
    <citation type="journal article" date="2021" name="Nat. Commun.">
        <title>Genetic determinants of endophytism in the Arabidopsis root mycobiome.</title>
        <authorList>
            <person name="Mesny F."/>
            <person name="Miyauchi S."/>
            <person name="Thiergart T."/>
            <person name="Pickel B."/>
            <person name="Atanasova L."/>
            <person name="Karlsson M."/>
            <person name="Huettel B."/>
            <person name="Barry K.W."/>
            <person name="Haridas S."/>
            <person name="Chen C."/>
            <person name="Bauer D."/>
            <person name="Andreopoulos W."/>
            <person name="Pangilinan J."/>
            <person name="LaButti K."/>
            <person name="Riley R."/>
            <person name="Lipzen A."/>
            <person name="Clum A."/>
            <person name="Drula E."/>
            <person name="Henrissat B."/>
            <person name="Kohler A."/>
            <person name="Grigoriev I.V."/>
            <person name="Martin F.M."/>
            <person name="Hacquard S."/>
        </authorList>
    </citation>
    <scope>NUCLEOTIDE SEQUENCE</scope>
    <source>
        <strain evidence="2">MPI-CAGE-AT-0023</strain>
    </source>
</reference>
<evidence type="ECO:0000313" key="3">
    <source>
        <dbReference type="Proteomes" id="UP000720189"/>
    </source>
</evidence>
<accession>A0A9P9G044</accession>
<dbReference type="RefSeq" id="XP_046042887.1">
    <property type="nucleotide sequence ID" value="XM_046190811.1"/>
</dbReference>
<gene>
    <name evidence="2" type="ORF">BKA55DRAFT_545393</name>
</gene>
<evidence type="ECO:0000313" key="2">
    <source>
        <dbReference type="EMBL" id="KAH7230076.1"/>
    </source>
</evidence>